<protein>
    <submittedName>
        <fullName evidence="1">Uncharacterized protein</fullName>
    </submittedName>
</protein>
<evidence type="ECO:0000313" key="2">
    <source>
        <dbReference type="Proteomes" id="UP000033188"/>
    </source>
</evidence>
<evidence type="ECO:0000313" key="1">
    <source>
        <dbReference type="EMBL" id="CDR94777.1"/>
    </source>
</evidence>
<keyword evidence="2" id="KW-1185">Reference proteome</keyword>
<dbReference type="RefSeq" id="XP_012766963.1">
    <property type="nucleotide sequence ID" value="XM_012911509.1"/>
</dbReference>
<dbReference type="AlphaFoldDB" id="A0A061D3Z9"/>
<dbReference type="GeneID" id="24563318"/>
<accession>A0A061D3Z9</accession>
<name>A0A061D3Z9_BABBI</name>
<organism evidence="1 2">
    <name type="scientific">Babesia bigemina</name>
    <dbReference type="NCBI Taxonomy" id="5866"/>
    <lineage>
        <taxon>Eukaryota</taxon>
        <taxon>Sar</taxon>
        <taxon>Alveolata</taxon>
        <taxon>Apicomplexa</taxon>
        <taxon>Aconoidasida</taxon>
        <taxon>Piroplasmida</taxon>
        <taxon>Babesiidae</taxon>
        <taxon>Babesia</taxon>
    </lineage>
</organism>
<dbReference type="EMBL" id="LK391707">
    <property type="protein sequence ID" value="CDR94777.1"/>
    <property type="molecule type" value="Genomic_DNA"/>
</dbReference>
<gene>
    <name evidence="1" type="ORF">BBBOND_0110740</name>
</gene>
<sequence>MSYVLVGEKAVDGDNTGFRVKSVTLAARIPHRHAPLIKQIRTCYEKFRRWLPTGAQYVPTVITWPGAVATLSPKPWLSLDEAT</sequence>
<dbReference type="VEuPathDB" id="PiroplasmaDB:BBBOND_0110740"/>
<proteinExistence type="predicted"/>
<reference evidence="2" key="1">
    <citation type="journal article" date="2014" name="Nucleic Acids Res.">
        <title>The evolutionary dynamics of variant antigen genes in Babesia reveal a history of genomic innovation underlying host-parasite interaction.</title>
        <authorList>
            <person name="Jackson A.P."/>
            <person name="Otto T.D."/>
            <person name="Darby A."/>
            <person name="Ramaprasad A."/>
            <person name="Xia D."/>
            <person name="Echaide I.E."/>
            <person name="Farber M."/>
            <person name="Gahlot S."/>
            <person name="Gamble J."/>
            <person name="Gupta D."/>
            <person name="Gupta Y."/>
            <person name="Jackson L."/>
            <person name="Malandrin L."/>
            <person name="Malas T.B."/>
            <person name="Moussa E."/>
            <person name="Nair M."/>
            <person name="Reid A.J."/>
            <person name="Sanders M."/>
            <person name="Sharma J."/>
            <person name="Tracey A."/>
            <person name="Quail M.A."/>
            <person name="Weir W."/>
            <person name="Wastling J.M."/>
            <person name="Hall N."/>
            <person name="Willadsen P."/>
            <person name="Lingelbach K."/>
            <person name="Shiels B."/>
            <person name="Tait A."/>
            <person name="Berriman M."/>
            <person name="Allred D.R."/>
            <person name="Pain A."/>
        </authorList>
    </citation>
    <scope>NUCLEOTIDE SEQUENCE [LARGE SCALE GENOMIC DNA]</scope>
    <source>
        <strain evidence="2">Bond</strain>
    </source>
</reference>
<dbReference type="KEGG" id="bbig:BBBOND_0110740"/>
<dbReference type="Proteomes" id="UP000033188">
    <property type="component" value="Chromosome 1"/>
</dbReference>